<dbReference type="RefSeq" id="WP_197714099.1">
    <property type="nucleotide sequence ID" value="NZ_AP018738.1"/>
</dbReference>
<gene>
    <name evidence="6" type="ORF">OYT1_ch0257</name>
</gene>
<keyword evidence="1" id="KW-0004">4Fe-4S</keyword>
<dbReference type="PROSITE" id="PS00198">
    <property type="entry name" value="4FE4S_FER_1"/>
    <property type="match status" value="1"/>
</dbReference>
<dbReference type="STRING" id="1188319.OYT1_00496"/>
<sequence length="354" mass="39827">MSEENNVKMEDAAELDAGRRDFLKFVCTSSAAALVVAPEAAEAVVKAADSADADTTVAEFFQGHFVLMSDEEKKQAIARLEKRYTAKFGKETTVSDVAAPDDVLFGYALDMSKCIGCRRCVHACVEENNQSREGTVIQWIQVMKIPKGNISFSADELEKGYPEKSQFGDYGVQVGGNAYHPAGMTTEGAQSYYQDETVPDKDFFYMPVQCQQCEKPPCVKACPVRATFRDHAGVVLIDYNWCIGCRMCQLACPYQARRFNWGEPQLPAEEMNPKTHYFGNRPRMKGVMEKCTFCVQRTREGRNPACLEACPVGARKFGNLLDPESDVRKVLETKRVFRFKEEFGTYPKFFYYIG</sequence>
<evidence type="ECO:0000256" key="4">
    <source>
        <dbReference type="ARBA" id="ARBA00023014"/>
    </source>
</evidence>
<proteinExistence type="predicted"/>
<evidence type="ECO:0000256" key="1">
    <source>
        <dbReference type="ARBA" id="ARBA00022485"/>
    </source>
</evidence>
<keyword evidence="4" id="KW-0411">Iron-sulfur</keyword>
<keyword evidence="3" id="KW-0408">Iron</keyword>
<keyword evidence="7" id="KW-1185">Reference proteome</keyword>
<reference evidence="6 7" key="1">
    <citation type="submission" date="2018-06" db="EMBL/GenBank/DDBJ databases">
        <title>OYT1 Genome Sequencing.</title>
        <authorList>
            <person name="Kato S."/>
            <person name="Itoh T."/>
            <person name="Ohkuma M."/>
        </authorList>
    </citation>
    <scope>NUCLEOTIDE SEQUENCE [LARGE SCALE GENOMIC DNA]</scope>
    <source>
        <strain evidence="6 7">OYT1</strain>
    </source>
</reference>
<evidence type="ECO:0000313" key="6">
    <source>
        <dbReference type="EMBL" id="BBE49831.1"/>
    </source>
</evidence>
<evidence type="ECO:0000313" key="7">
    <source>
        <dbReference type="Proteomes" id="UP000033070"/>
    </source>
</evidence>
<evidence type="ECO:0000259" key="5">
    <source>
        <dbReference type="PROSITE" id="PS51379"/>
    </source>
</evidence>
<dbReference type="CDD" id="cd10551">
    <property type="entry name" value="PsrB"/>
    <property type="match status" value="1"/>
</dbReference>
<dbReference type="InterPro" id="IPR017896">
    <property type="entry name" value="4Fe4S_Fe-S-bd"/>
</dbReference>
<keyword evidence="2" id="KW-0479">Metal-binding</keyword>
<dbReference type="PROSITE" id="PS51379">
    <property type="entry name" value="4FE4S_FER_2"/>
    <property type="match status" value="2"/>
</dbReference>
<dbReference type="Pfam" id="PF13247">
    <property type="entry name" value="Fer4_11"/>
    <property type="match status" value="2"/>
</dbReference>
<dbReference type="SUPFAM" id="SSF54862">
    <property type="entry name" value="4Fe-4S ferredoxins"/>
    <property type="match status" value="1"/>
</dbReference>
<dbReference type="EMBL" id="AP018738">
    <property type="protein sequence ID" value="BBE49831.1"/>
    <property type="molecule type" value="Genomic_DNA"/>
</dbReference>
<dbReference type="KEGG" id="fam:OYT1_ch0257"/>
<dbReference type="InterPro" id="IPR006311">
    <property type="entry name" value="TAT_signal"/>
</dbReference>
<dbReference type="PANTHER" id="PTHR43177:SF3">
    <property type="entry name" value="PROTEIN NRFC HOMOLOG"/>
    <property type="match status" value="1"/>
</dbReference>
<dbReference type="PANTHER" id="PTHR43177">
    <property type="entry name" value="PROTEIN NRFC"/>
    <property type="match status" value="1"/>
</dbReference>
<dbReference type="Proteomes" id="UP000033070">
    <property type="component" value="Chromosome"/>
</dbReference>
<feature type="domain" description="4Fe-4S ferredoxin-type" evidence="5">
    <location>
        <begin position="233"/>
        <end position="262"/>
    </location>
</feature>
<dbReference type="AlphaFoldDB" id="A0A2Z6G8M8"/>
<dbReference type="GO" id="GO:0051539">
    <property type="term" value="F:4 iron, 4 sulfur cluster binding"/>
    <property type="evidence" value="ECO:0007669"/>
    <property type="project" value="UniProtKB-KW"/>
</dbReference>
<protein>
    <submittedName>
        <fullName evidence="6">Menaquinone reductase, iron-sulfur cluster-binding subunit</fullName>
    </submittedName>
</protein>
<dbReference type="InterPro" id="IPR017900">
    <property type="entry name" value="4Fe4S_Fe_S_CS"/>
</dbReference>
<accession>A0A2Z6G8M8</accession>
<organism evidence="6 7">
    <name type="scientific">Ferriphaselus amnicola</name>
    <dbReference type="NCBI Taxonomy" id="1188319"/>
    <lineage>
        <taxon>Bacteria</taxon>
        <taxon>Pseudomonadati</taxon>
        <taxon>Pseudomonadota</taxon>
        <taxon>Betaproteobacteria</taxon>
        <taxon>Nitrosomonadales</taxon>
        <taxon>Gallionellaceae</taxon>
        <taxon>Ferriphaselus</taxon>
    </lineage>
</organism>
<name>A0A2Z6G8M8_9PROT</name>
<dbReference type="InterPro" id="IPR050954">
    <property type="entry name" value="ET_IronSulfur_Cluster-Binding"/>
</dbReference>
<dbReference type="GO" id="GO:0046872">
    <property type="term" value="F:metal ion binding"/>
    <property type="evidence" value="ECO:0007669"/>
    <property type="project" value="UniProtKB-KW"/>
</dbReference>
<evidence type="ECO:0000256" key="3">
    <source>
        <dbReference type="ARBA" id="ARBA00023004"/>
    </source>
</evidence>
<dbReference type="PROSITE" id="PS51318">
    <property type="entry name" value="TAT"/>
    <property type="match status" value="1"/>
</dbReference>
<evidence type="ECO:0000256" key="2">
    <source>
        <dbReference type="ARBA" id="ARBA00022723"/>
    </source>
</evidence>
<dbReference type="Gene3D" id="3.30.70.20">
    <property type="match status" value="2"/>
</dbReference>
<feature type="domain" description="4Fe-4S ferredoxin-type" evidence="5">
    <location>
        <begin position="105"/>
        <end position="134"/>
    </location>
</feature>